<sequence>MEDDNPKSEEKLKSMTAIRCAKAAILLSSLTHTPSANIHRKEDVEIEMLKIECLKLKKEIRKLRM</sequence>
<protein>
    <submittedName>
        <fullName evidence="1">Uncharacterized protein</fullName>
    </submittedName>
</protein>
<dbReference type="Proteomes" id="UP001634393">
    <property type="component" value="Unassembled WGS sequence"/>
</dbReference>
<evidence type="ECO:0000313" key="2">
    <source>
        <dbReference type="Proteomes" id="UP001634393"/>
    </source>
</evidence>
<gene>
    <name evidence="1" type="ORF">ACJIZ3_019236</name>
</gene>
<dbReference type="AlphaFoldDB" id="A0ABD3T0M1"/>
<name>A0ABD3T0M1_9LAMI</name>
<organism evidence="1 2">
    <name type="scientific">Penstemon smallii</name>
    <dbReference type="NCBI Taxonomy" id="265156"/>
    <lineage>
        <taxon>Eukaryota</taxon>
        <taxon>Viridiplantae</taxon>
        <taxon>Streptophyta</taxon>
        <taxon>Embryophyta</taxon>
        <taxon>Tracheophyta</taxon>
        <taxon>Spermatophyta</taxon>
        <taxon>Magnoliopsida</taxon>
        <taxon>eudicotyledons</taxon>
        <taxon>Gunneridae</taxon>
        <taxon>Pentapetalae</taxon>
        <taxon>asterids</taxon>
        <taxon>lamiids</taxon>
        <taxon>Lamiales</taxon>
        <taxon>Plantaginaceae</taxon>
        <taxon>Cheloneae</taxon>
        <taxon>Penstemon</taxon>
    </lineage>
</organism>
<dbReference type="EMBL" id="JBJXBP010000005">
    <property type="protein sequence ID" value="KAL3830434.1"/>
    <property type="molecule type" value="Genomic_DNA"/>
</dbReference>
<reference evidence="1 2" key="1">
    <citation type="submission" date="2024-12" db="EMBL/GenBank/DDBJ databases">
        <title>The unique morphological basis and parallel evolutionary history of personate flowers in Penstemon.</title>
        <authorList>
            <person name="Depatie T.H."/>
            <person name="Wessinger C.A."/>
        </authorList>
    </citation>
    <scope>NUCLEOTIDE SEQUENCE [LARGE SCALE GENOMIC DNA]</scope>
    <source>
        <strain evidence="1">WTNN_2</strain>
        <tissue evidence="1">Leaf</tissue>
    </source>
</reference>
<keyword evidence="2" id="KW-1185">Reference proteome</keyword>
<proteinExistence type="predicted"/>
<comment type="caution">
    <text evidence="1">The sequence shown here is derived from an EMBL/GenBank/DDBJ whole genome shotgun (WGS) entry which is preliminary data.</text>
</comment>
<evidence type="ECO:0000313" key="1">
    <source>
        <dbReference type="EMBL" id="KAL3830434.1"/>
    </source>
</evidence>
<accession>A0ABD3T0M1</accession>